<evidence type="ECO:0000313" key="4">
    <source>
        <dbReference type="Proteomes" id="UP000176050"/>
    </source>
</evidence>
<evidence type="ECO:0000256" key="1">
    <source>
        <dbReference type="SAM" id="Coils"/>
    </source>
</evidence>
<evidence type="ECO:0008006" key="5">
    <source>
        <dbReference type="Google" id="ProtNLM"/>
    </source>
</evidence>
<keyword evidence="2" id="KW-0812">Transmembrane</keyword>
<dbReference type="EMBL" id="CP017478">
    <property type="protein sequence ID" value="AOW19939.1"/>
    <property type="molecule type" value="Genomic_DNA"/>
</dbReference>
<dbReference type="OrthoDB" id="1493222at2"/>
<name>A0A1D8P5U1_9FLAO</name>
<evidence type="ECO:0000313" key="3">
    <source>
        <dbReference type="EMBL" id="AOW19939.1"/>
    </source>
</evidence>
<dbReference type="RefSeq" id="WP_070236078.1">
    <property type="nucleotide sequence ID" value="NZ_CP017478.1"/>
</dbReference>
<keyword evidence="1" id="KW-0175">Coiled coil</keyword>
<feature type="transmembrane region" description="Helical" evidence="2">
    <location>
        <begin position="6"/>
        <end position="32"/>
    </location>
</feature>
<keyword evidence="4" id="KW-1185">Reference proteome</keyword>
<keyword evidence="2" id="KW-1133">Transmembrane helix</keyword>
<accession>A0A1D8P5U1</accession>
<dbReference type="KEGG" id="lul:LPB138_04235"/>
<gene>
    <name evidence="3" type="ORF">LPB138_04235</name>
</gene>
<dbReference type="Gene3D" id="1.10.150.20">
    <property type="entry name" value="5' to 3' exonuclease, C-terminal subdomain"/>
    <property type="match status" value="1"/>
</dbReference>
<dbReference type="STRING" id="1850246.LPB138_04235"/>
<feature type="coiled-coil region" evidence="1">
    <location>
        <begin position="38"/>
        <end position="65"/>
    </location>
</feature>
<keyword evidence="2" id="KW-0472">Membrane</keyword>
<dbReference type="Proteomes" id="UP000176050">
    <property type="component" value="Chromosome"/>
</dbReference>
<evidence type="ECO:0000256" key="2">
    <source>
        <dbReference type="SAM" id="Phobius"/>
    </source>
</evidence>
<proteinExistence type="predicted"/>
<sequence length="183" mass="20622">MNTLNIFLATGWCHLLELFLWMLGSFILGWLLSRYFLKSKYQTQLDDCHSKRKKLESEISSLKTTPKPTATNPQVSNLGKSTKTAVASSFATTKITKDDSIKDDLKKVEGIGPKIQEHLNNDGIWSFAQLADSSITRLQGILDAAGPRYRIHNPKTWAQQAALARDGKWDELKKWQDELDGGK</sequence>
<organism evidence="3 4">
    <name type="scientific">Urechidicola croceus</name>
    <dbReference type="NCBI Taxonomy" id="1850246"/>
    <lineage>
        <taxon>Bacteria</taxon>
        <taxon>Pseudomonadati</taxon>
        <taxon>Bacteroidota</taxon>
        <taxon>Flavobacteriia</taxon>
        <taxon>Flavobacteriales</taxon>
        <taxon>Flavobacteriaceae</taxon>
        <taxon>Urechidicola</taxon>
    </lineage>
</organism>
<protein>
    <recommendedName>
        <fullName evidence="5">LSU ribosomal protein L21p</fullName>
    </recommendedName>
</protein>
<reference evidence="3 4" key="1">
    <citation type="submission" date="2016-10" db="EMBL/GenBank/DDBJ databases">
        <title>Lutibacter sp. LPB0138, isolated from marine gastropod.</title>
        <authorList>
            <person name="Kim E."/>
            <person name="Yi H."/>
        </authorList>
    </citation>
    <scope>NUCLEOTIDE SEQUENCE [LARGE SCALE GENOMIC DNA]</scope>
    <source>
        <strain evidence="3 4">LPB0138</strain>
    </source>
</reference>
<dbReference type="AlphaFoldDB" id="A0A1D8P5U1"/>